<dbReference type="AlphaFoldDB" id="A0AAD2DZ82"/>
<keyword evidence="2" id="KW-1185">Reference proteome</keyword>
<name>A0AAD2DZ82_9LAMI</name>
<accession>A0AAD2DZ82</accession>
<sequence length="125" mass="14234">MQKACHAVESNEGYQLYIKAIEEICEQIYRVNIGTKYHVETSPNLLDSCNEKRSQFALLDPNVSITKGWKKNEKGKGKDHVVSGRFKSIIELVQKKKHKYALCKESGHDTSIYPKTKTSGNDQMT</sequence>
<proteinExistence type="predicted"/>
<evidence type="ECO:0000313" key="1">
    <source>
        <dbReference type="EMBL" id="CAI9769256.1"/>
    </source>
</evidence>
<gene>
    <name evidence="1" type="ORF">FPE_LOCUS17034</name>
</gene>
<reference evidence="1" key="1">
    <citation type="submission" date="2023-05" db="EMBL/GenBank/DDBJ databases">
        <authorList>
            <person name="Huff M."/>
        </authorList>
    </citation>
    <scope>NUCLEOTIDE SEQUENCE</scope>
</reference>
<dbReference type="EMBL" id="OU503045">
    <property type="protein sequence ID" value="CAI9769256.1"/>
    <property type="molecule type" value="Genomic_DNA"/>
</dbReference>
<organism evidence="1 2">
    <name type="scientific">Fraxinus pennsylvanica</name>
    <dbReference type="NCBI Taxonomy" id="56036"/>
    <lineage>
        <taxon>Eukaryota</taxon>
        <taxon>Viridiplantae</taxon>
        <taxon>Streptophyta</taxon>
        <taxon>Embryophyta</taxon>
        <taxon>Tracheophyta</taxon>
        <taxon>Spermatophyta</taxon>
        <taxon>Magnoliopsida</taxon>
        <taxon>eudicotyledons</taxon>
        <taxon>Gunneridae</taxon>
        <taxon>Pentapetalae</taxon>
        <taxon>asterids</taxon>
        <taxon>lamiids</taxon>
        <taxon>Lamiales</taxon>
        <taxon>Oleaceae</taxon>
        <taxon>Oleeae</taxon>
        <taxon>Fraxinus</taxon>
    </lineage>
</organism>
<evidence type="ECO:0000313" key="2">
    <source>
        <dbReference type="Proteomes" id="UP000834106"/>
    </source>
</evidence>
<protein>
    <submittedName>
        <fullName evidence="1">Uncharacterized protein</fullName>
    </submittedName>
</protein>
<dbReference type="Proteomes" id="UP000834106">
    <property type="component" value="Chromosome 10"/>
</dbReference>